<evidence type="ECO:0000259" key="1">
    <source>
        <dbReference type="Pfam" id="PF10979"/>
    </source>
</evidence>
<sequence length="235" mass="25678">MSNEKYLNKIKKLLNLAKRTTNANEAANAMSQAQALMRQHGLTESDVELMAINEAGSKTVPSHARKTPVYMAGLMQIISDAFGVQSYLLFKQGNKDTVIFYGPNERPLIAAYAFDVLSRQMMKARREFSAGLRKSIKPSTKIARADTFCEGWVAGVWQVIDEFVVSDAEATLIEAYHRKLQQDIGVTTGEPRDAKTVRGADDARTAGYIAGKNANLHRAVNGAGAASLARIGRAE</sequence>
<dbReference type="EMBL" id="RJLR01000020">
    <property type="protein sequence ID" value="RNM05840.1"/>
    <property type="molecule type" value="Genomic_DNA"/>
</dbReference>
<evidence type="ECO:0000313" key="4">
    <source>
        <dbReference type="Proteomes" id="UP000276061"/>
    </source>
</evidence>
<dbReference type="PIRSF" id="PIRSF028111">
    <property type="entry name" value="UCP028111"/>
    <property type="match status" value="1"/>
</dbReference>
<dbReference type="InterPro" id="IPR016868">
    <property type="entry name" value="Phage_B3_Orf5"/>
</dbReference>
<dbReference type="RefSeq" id="WP_123252648.1">
    <property type="nucleotide sequence ID" value="NZ_RJLR01000020.1"/>
</dbReference>
<dbReference type="OrthoDB" id="7275531at2"/>
<dbReference type="Proteomes" id="UP000276061">
    <property type="component" value="Unassembled WGS sequence"/>
</dbReference>
<dbReference type="Pfam" id="PF23771">
    <property type="entry name" value="DUF7168"/>
    <property type="match status" value="1"/>
</dbReference>
<protein>
    <submittedName>
        <fullName evidence="3">DUF2786 domain-containing protein</fullName>
    </submittedName>
</protein>
<gene>
    <name evidence="3" type="ORF">EF878_11420</name>
</gene>
<proteinExistence type="predicted"/>
<dbReference type="Pfam" id="PF10979">
    <property type="entry name" value="DUF2786"/>
    <property type="match status" value="1"/>
</dbReference>
<name>A0A3N0G0V8_9GAMM</name>
<dbReference type="InterPro" id="IPR055592">
    <property type="entry name" value="DUF7168"/>
</dbReference>
<dbReference type="InterPro" id="IPR024498">
    <property type="entry name" value="DUF2786"/>
</dbReference>
<organism evidence="3 4">
    <name type="scientific">Dickeya undicola</name>
    <dbReference type="NCBI Taxonomy" id="1577887"/>
    <lineage>
        <taxon>Bacteria</taxon>
        <taxon>Pseudomonadati</taxon>
        <taxon>Pseudomonadota</taxon>
        <taxon>Gammaproteobacteria</taxon>
        <taxon>Enterobacterales</taxon>
        <taxon>Pectobacteriaceae</taxon>
        <taxon>Dickeya</taxon>
    </lineage>
</organism>
<feature type="domain" description="DUF2786" evidence="1">
    <location>
        <begin position="5"/>
        <end position="43"/>
    </location>
</feature>
<accession>A0A3N0G0V8</accession>
<evidence type="ECO:0000313" key="3">
    <source>
        <dbReference type="EMBL" id="RNM05840.1"/>
    </source>
</evidence>
<feature type="domain" description="DUF7168" evidence="2">
    <location>
        <begin position="61"/>
        <end position="185"/>
    </location>
</feature>
<dbReference type="AlphaFoldDB" id="A0A3N0G0V8"/>
<comment type="caution">
    <text evidence="3">The sequence shown here is derived from an EMBL/GenBank/DDBJ whole genome shotgun (WGS) entry which is preliminary data.</text>
</comment>
<evidence type="ECO:0000259" key="2">
    <source>
        <dbReference type="Pfam" id="PF23771"/>
    </source>
</evidence>
<reference evidence="3 4" key="1">
    <citation type="submission" date="2018-11" db="EMBL/GenBank/DDBJ databases">
        <title>Characterization of surface water Dickeya isolates.</title>
        <authorList>
            <person name="Van Gijsegem F."/>
            <person name="Pedron J."/>
        </authorList>
    </citation>
    <scope>NUCLEOTIDE SEQUENCE [LARGE SCALE GENOMIC DNA]</scope>
    <source>
        <strain evidence="3 4">FVG1-MFV-O17</strain>
    </source>
</reference>